<reference evidence="2" key="1">
    <citation type="submission" date="2018-05" db="EMBL/GenBank/DDBJ databases">
        <authorList>
            <person name="Lanie J.A."/>
            <person name="Ng W.-L."/>
            <person name="Kazmierczak K.M."/>
            <person name="Andrzejewski T.M."/>
            <person name="Davidsen T.M."/>
            <person name="Wayne K.J."/>
            <person name="Tettelin H."/>
            <person name="Glass J.I."/>
            <person name="Rusch D."/>
            <person name="Podicherti R."/>
            <person name="Tsui H.-C.T."/>
            <person name="Winkler M.E."/>
        </authorList>
    </citation>
    <scope>NUCLEOTIDE SEQUENCE</scope>
</reference>
<accession>A0A383D3V4</accession>
<proteinExistence type="predicted"/>
<feature type="non-terminal residue" evidence="2">
    <location>
        <position position="1"/>
    </location>
</feature>
<dbReference type="AlphaFoldDB" id="A0A383D3V4"/>
<gene>
    <name evidence="2" type="ORF">METZ01_LOCUS491797</name>
</gene>
<dbReference type="Pfam" id="PF13186">
    <property type="entry name" value="SPASM"/>
    <property type="match status" value="1"/>
</dbReference>
<dbReference type="SUPFAM" id="SSF102114">
    <property type="entry name" value="Radical SAM enzymes"/>
    <property type="match status" value="1"/>
</dbReference>
<evidence type="ECO:0000259" key="1">
    <source>
        <dbReference type="Pfam" id="PF13186"/>
    </source>
</evidence>
<organism evidence="2">
    <name type="scientific">marine metagenome</name>
    <dbReference type="NCBI Taxonomy" id="408172"/>
    <lineage>
        <taxon>unclassified sequences</taxon>
        <taxon>metagenomes</taxon>
        <taxon>ecological metagenomes</taxon>
    </lineage>
</organism>
<name>A0A383D3V4_9ZZZZ</name>
<dbReference type="EMBL" id="UINC01213941">
    <property type="protein sequence ID" value="SVE38943.1"/>
    <property type="molecule type" value="Genomic_DNA"/>
</dbReference>
<sequence length="111" mass="12793">NFQNKKVGFLHPKMDDLLENQEPLDDQKMDLLNEVEHKKENFKPCAQPWSSVHINVDGTVMPCLAVSMGNVQDNTMEEIVKGEEFCRFRKTIRDEGTVEACNRCGWLQPNI</sequence>
<dbReference type="CDD" id="cd21109">
    <property type="entry name" value="SPASM"/>
    <property type="match status" value="1"/>
</dbReference>
<protein>
    <recommendedName>
        <fullName evidence="1">4Fe4S-binding SPASM domain-containing protein</fullName>
    </recommendedName>
</protein>
<dbReference type="InterPro" id="IPR023885">
    <property type="entry name" value="4Fe4S-binding_SPASM_dom"/>
</dbReference>
<dbReference type="InterPro" id="IPR058240">
    <property type="entry name" value="rSAM_sf"/>
</dbReference>
<feature type="domain" description="4Fe4S-binding SPASM" evidence="1">
    <location>
        <begin position="45"/>
        <end position="104"/>
    </location>
</feature>
<dbReference type="InterPro" id="IPR013785">
    <property type="entry name" value="Aldolase_TIM"/>
</dbReference>
<dbReference type="Gene3D" id="3.20.20.70">
    <property type="entry name" value="Aldolase class I"/>
    <property type="match status" value="1"/>
</dbReference>
<evidence type="ECO:0000313" key="2">
    <source>
        <dbReference type="EMBL" id="SVE38943.1"/>
    </source>
</evidence>